<keyword evidence="1" id="KW-0496">Mitochondrion</keyword>
<reference evidence="1" key="1">
    <citation type="submission" date="2017-03" db="EMBL/GenBank/DDBJ databases">
        <title>The mitochondrial genome of the carnivorous plant Utricularia reniformis (Lentibulariaceae): structure, comparative analysis and evolutionary landmarks.</title>
        <authorList>
            <person name="Silva S.R."/>
            <person name="Alvarenga D.O."/>
            <person name="Michael T.P."/>
            <person name="Miranda V.F.O."/>
            <person name="Varani A.M."/>
        </authorList>
    </citation>
    <scope>NUCLEOTIDE SEQUENCE</scope>
</reference>
<sequence>MDLSSFALRVIPKKIFSHSKDLSGLIPDVNLKKACIRVIDKTSWLTGPSSLWISLIK</sequence>
<geneLocation type="mitochondrion" evidence="1"/>
<dbReference type="EMBL" id="KY774314">
    <property type="protein sequence ID" value="ART31205.1"/>
    <property type="molecule type" value="Genomic_DNA"/>
</dbReference>
<accession>A0A1Y0B178</accession>
<protein>
    <submittedName>
        <fullName evidence="1">Uncharacterized protein</fullName>
    </submittedName>
</protein>
<organism evidence="1">
    <name type="scientific">Utricularia reniformis</name>
    <dbReference type="NCBI Taxonomy" id="192314"/>
    <lineage>
        <taxon>Eukaryota</taxon>
        <taxon>Viridiplantae</taxon>
        <taxon>Streptophyta</taxon>
        <taxon>Embryophyta</taxon>
        <taxon>Tracheophyta</taxon>
        <taxon>Spermatophyta</taxon>
        <taxon>Magnoliopsida</taxon>
        <taxon>eudicotyledons</taxon>
        <taxon>Gunneridae</taxon>
        <taxon>Pentapetalae</taxon>
        <taxon>asterids</taxon>
        <taxon>lamiids</taxon>
        <taxon>Lamiales</taxon>
        <taxon>Lentibulariaceae</taxon>
        <taxon>Utricularia</taxon>
    </lineage>
</organism>
<dbReference type="AlphaFoldDB" id="A0A1Y0B178"/>
<evidence type="ECO:0000313" key="1">
    <source>
        <dbReference type="EMBL" id="ART31205.1"/>
    </source>
</evidence>
<name>A0A1Y0B178_9LAMI</name>
<proteinExistence type="predicted"/>
<gene>
    <name evidence="1" type="ORF">AEK19_MT0981</name>
</gene>